<comment type="similarity">
    <text evidence="2">Belongs to the transpeptidase family.</text>
</comment>
<dbReference type="InterPro" id="IPR036138">
    <property type="entry name" value="PBP_dimer_sf"/>
</dbReference>
<evidence type="ECO:0000259" key="7">
    <source>
        <dbReference type="Pfam" id="PF03717"/>
    </source>
</evidence>
<keyword evidence="5" id="KW-0812">Transmembrane</keyword>
<evidence type="ECO:0000313" key="9">
    <source>
        <dbReference type="Proteomes" id="UP000199039"/>
    </source>
</evidence>
<dbReference type="Gene3D" id="3.30.450.330">
    <property type="match status" value="1"/>
</dbReference>
<dbReference type="Gene3D" id="3.90.1310.10">
    <property type="entry name" value="Penicillin-binding protein 2a (Domain 2)"/>
    <property type="match status" value="1"/>
</dbReference>
<dbReference type="SUPFAM" id="SSF56601">
    <property type="entry name" value="beta-lactamase/transpeptidase-like"/>
    <property type="match status" value="1"/>
</dbReference>
<dbReference type="InterPro" id="IPR005311">
    <property type="entry name" value="PBP_dimer"/>
</dbReference>
<evidence type="ECO:0000259" key="6">
    <source>
        <dbReference type="Pfam" id="PF00905"/>
    </source>
</evidence>
<protein>
    <submittedName>
        <fullName evidence="8">Peptidoglycan synthetase FtsI</fullName>
    </submittedName>
</protein>
<accession>A0A1G6NX10</accession>
<dbReference type="RefSeq" id="WP_245701043.1">
    <property type="nucleotide sequence ID" value="NZ_FMYH01000003.1"/>
</dbReference>
<evidence type="ECO:0000256" key="5">
    <source>
        <dbReference type="SAM" id="Phobius"/>
    </source>
</evidence>
<dbReference type="Proteomes" id="UP000199039">
    <property type="component" value="Unassembled WGS sequence"/>
</dbReference>
<dbReference type="PANTHER" id="PTHR30627">
    <property type="entry name" value="PEPTIDOGLYCAN D,D-TRANSPEPTIDASE"/>
    <property type="match status" value="1"/>
</dbReference>
<keyword evidence="9" id="KW-1185">Reference proteome</keyword>
<name>A0A1G6NX10_9MICO</name>
<dbReference type="InterPro" id="IPR012338">
    <property type="entry name" value="Beta-lactam/transpept-like"/>
</dbReference>
<feature type="compositionally biased region" description="Low complexity" evidence="4">
    <location>
        <begin position="1"/>
        <end position="17"/>
    </location>
</feature>
<sequence length="609" mass="63315">MTAVALRSGSGTLTSSRRPPRPPRPPKAAKPARTGNPNGRIRVLSIAVMVVLVLFTGRLIYVQAYLGPALAAEAQSLRIRTITIPAVRGQITDLDGNILATSVDRYNIFADQPLIAAWKHSVDGTIKGGPTEAARLLAPILELSAPELAAALNGEKNQHKTITMDVSQETWDAIRALKISGIFAESQPERSYPAGTTGGNIVGFTGQDGNGQSGLEYSLNDILSGSAGSTTYEGGRSGHVIPTGEQSSTEAVPGDDVTLTMIRDLQWMAKAALEEQITKMGGTGGFLVVTNIKTGAIYALADAGSIDPNNPTGFGGSQAISTIFDPGSTAKIVTMSALIETGLATPTDQFVVPDRYTTVNNQTFKDSHDHADANWTLTGILAESSNTGTVMVGQKLPQQVRHDYLTKFGFGSKTGVELAGEEKGLLAEADKWDGSTKYAVLFGQGFSVTALQATNVFATIANGGVRMTPHLVAGTTDAAGIFTPSVQPEGVRVVSESTADQVLKMTESAVLDGTGAGAEIAGYRVAGKTGTAQIPGPSGQLDGILSSFIGVAPADDPRIAVGVFIENPTASIYGGVVAAPVFSEVTAFALQKLGVVPSGTTPDLFPTTW</sequence>
<dbReference type="GO" id="GO:0071555">
    <property type="term" value="P:cell wall organization"/>
    <property type="evidence" value="ECO:0007669"/>
    <property type="project" value="TreeGrafter"/>
</dbReference>
<dbReference type="GO" id="GO:0005886">
    <property type="term" value="C:plasma membrane"/>
    <property type="evidence" value="ECO:0007669"/>
    <property type="project" value="TreeGrafter"/>
</dbReference>
<feature type="domain" description="Penicillin-binding protein transpeptidase" evidence="6">
    <location>
        <begin position="285"/>
        <end position="585"/>
    </location>
</feature>
<dbReference type="AlphaFoldDB" id="A0A1G6NX10"/>
<reference evidence="8 9" key="1">
    <citation type="submission" date="2016-09" db="EMBL/GenBank/DDBJ databases">
        <authorList>
            <person name="Capua I."/>
            <person name="De Benedictis P."/>
            <person name="Joannis T."/>
            <person name="Lombin L.H."/>
            <person name="Cattoli G."/>
        </authorList>
    </citation>
    <scope>NUCLEOTIDE SEQUENCE [LARGE SCALE GENOMIC DNA]</scope>
    <source>
        <strain evidence="8 9">ISLP-3</strain>
    </source>
</reference>
<dbReference type="PANTHER" id="PTHR30627:SF1">
    <property type="entry name" value="PEPTIDOGLYCAN D,D-TRANSPEPTIDASE FTSI"/>
    <property type="match status" value="1"/>
</dbReference>
<keyword evidence="5" id="KW-1133">Transmembrane helix</keyword>
<gene>
    <name evidence="8" type="ORF">SAMN05216410_2254</name>
</gene>
<dbReference type="InterPro" id="IPR050515">
    <property type="entry name" value="Beta-lactam/transpept"/>
</dbReference>
<dbReference type="STRING" id="1814289.SAMN05216410_2254"/>
<dbReference type="InterPro" id="IPR001460">
    <property type="entry name" value="PCN-bd_Tpept"/>
</dbReference>
<evidence type="ECO:0000256" key="1">
    <source>
        <dbReference type="ARBA" id="ARBA00004370"/>
    </source>
</evidence>
<proteinExistence type="inferred from homology"/>
<dbReference type="Pfam" id="PF03717">
    <property type="entry name" value="PBP_dimer"/>
    <property type="match status" value="1"/>
</dbReference>
<evidence type="ECO:0000256" key="2">
    <source>
        <dbReference type="ARBA" id="ARBA00007171"/>
    </source>
</evidence>
<feature type="domain" description="Penicillin-binding protein dimerisation" evidence="7">
    <location>
        <begin position="83"/>
        <end position="243"/>
    </location>
</feature>
<keyword evidence="3 5" id="KW-0472">Membrane</keyword>
<feature type="region of interest" description="Disordered" evidence="4">
    <location>
        <begin position="1"/>
        <end position="36"/>
    </location>
</feature>
<feature type="transmembrane region" description="Helical" evidence="5">
    <location>
        <begin position="43"/>
        <end position="61"/>
    </location>
</feature>
<evidence type="ECO:0000313" key="8">
    <source>
        <dbReference type="EMBL" id="SDC72482.1"/>
    </source>
</evidence>
<feature type="region of interest" description="Disordered" evidence="4">
    <location>
        <begin position="228"/>
        <end position="252"/>
    </location>
</feature>
<comment type="subcellular location">
    <subcellularLocation>
        <location evidence="1">Membrane</location>
    </subcellularLocation>
</comment>
<organism evidence="8 9">
    <name type="scientific">Sanguibacter gelidistatuariae</name>
    <dbReference type="NCBI Taxonomy" id="1814289"/>
    <lineage>
        <taxon>Bacteria</taxon>
        <taxon>Bacillati</taxon>
        <taxon>Actinomycetota</taxon>
        <taxon>Actinomycetes</taxon>
        <taxon>Micrococcales</taxon>
        <taxon>Sanguibacteraceae</taxon>
        <taxon>Sanguibacter</taxon>
    </lineage>
</organism>
<dbReference type="GO" id="GO:0008658">
    <property type="term" value="F:penicillin binding"/>
    <property type="evidence" value="ECO:0007669"/>
    <property type="project" value="InterPro"/>
</dbReference>
<dbReference type="EMBL" id="FMYH01000003">
    <property type="protein sequence ID" value="SDC72482.1"/>
    <property type="molecule type" value="Genomic_DNA"/>
</dbReference>
<evidence type="ECO:0000256" key="4">
    <source>
        <dbReference type="SAM" id="MobiDB-lite"/>
    </source>
</evidence>
<dbReference type="SUPFAM" id="SSF56519">
    <property type="entry name" value="Penicillin binding protein dimerisation domain"/>
    <property type="match status" value="1"/>
</dbReference>
<dbReference type="Pfam" id="PF00905">
    <property type="entry name" value="Transpeptidase"/>
    <property type="match status" value="1"/>
</dbReference>
<dbReference type="Gene3D" id="3.40.710.10">
    <property type="entry name" value="DD-peptidase/beta-lactamase superfamily"/>
    <property type="match status" value="1"/>
</dbReference>
<evidence type="ECO:0000256" key="3">
    <source>
        <dbReference type="ARBA" id="ARBA00023136"/>
    </source>
</evidence>